<organism evidence="1 2">
    <name type="scientific">Plasmodium brasilianum</name>
    <dbReference type="NCBI Taxonomy" id="5824"/>
    <lineage>
        <taxon>Eukaryota</taxon>
        <taxon>Sar</taxon>
        <taxon>Alveolata</taxon>
        <taxon>Apicomplexa</taxon>
        <taxon>Aconoidasida</taxon>
        <taxon>Haemosporida</taxon>
        <taxon>Plasmodiidae</taxon>
        <taxon>Plasmodium</taxon>
        <taxon>Plasmodium (Plasmodium)</taxon>
    </lineage>
</organism>
<dbReference type="EMBL" id="CM043774">
    <property type="protein sequence ID" value="KAI4839803.1"/>
    <property type="molecule type" value="Genomic_DNA"/>
</dbReference>
<gene>
    <name evidence="1" type="ORF">MKS88_001705</name>
</gene>
<comment type="caution">
    <text evidence="1">The sequence shown here is derived from an EMBL/GenBank/DDBJ whole genome shotgun (WGS) entry which is preliminary data.</text>
</comment>
<sequence length="266" mass="31610">MQSKYKNKIYSLARNVYIFYVIINLKYLFLFGVSIYKNEANRINFQKNFYGIQEKKGKKKLKSLIKKSDIFKSNNISKNLHVSKFSLYTKKRHKEALAIRKYRMIGTSTARRHHGLDGRKRINKVTMLPLKEIKLPVRRCLILGKMDNWKARKISKSGVKTHRIQRVNLLRKRIYFEEENRFVKMRVSARGLKTIKKYGLAYCCKKFNIDLSKKKYDAGYSSRRKKKKSPEAEAVPTYNNLNEKPPYMHEEANKIMKNLNLDKENK</sequence>
<reference evidence="1" key="1">
    <citation type="submission" date="2022-06" db="EMBL/GenBank/DDBJ databases">
        <title>The First Complete Genome of the Simian Malaria Parasite Plasmodium brasilianum.</title>
        <authorList>
            <person name="Bajic M."/>
            <person name="Ravishankar S."/>
        </authorList>
    </citation>
    <scope>NUCLEOTIDE SEQUENCE</scope>
    <source>
        <strain evidence="1">Bolivian I</strain>
    </source>
</reference>
<dbReference type="Proteomes" id="UP001056978">
    <property type="component" value="Chromosome 6"/>
</dbReference>
<accession>A0ACB9YC63</accession>
<protein>
    <submittedName>
        <fullName evidence="1">50S ribosomal protein L28</fullName>
    </submittedName>
</protein>
<proteinExistence type="predicted"/>
<evidence type="ECO:0000313" key="1">
    <source>
        <dbReference type="EMBL" id="KAI4839803.1"/>
    </source>
</evidence>
<evidence type="ECO:0000313" key="2">
    <source>
        <dbReference type="Proteomes" id="UP001056978"/>
    </source>
</evidence>
<keyword evidence="2" id="KW-1185">Reference proteome</keyword>
<keyword evidence="1" id="KW-0687">Ribonucleoprotein</keyword>
<name>A0ACB9YC63_PLABR</name>
<keyword evidence="1" id="KW-0689">Ribosomal protein</keyword>